<feature type="transmembrane region" description="Helical" evidence="1">
    <location>
        <begin position="6"/>
        <end position="28"/>
    </location>
</feature>
<evidence type="ECO:0000313" key="2">
    <source>
        <dbReference type="EMBL" id="MFD0705189.1"/>
    </source>
</evidence>
<proteinExistence type="predicted"/>
<reference evidence="3" key="1">
    <citation type="journal article" date="2019" name="Int. J. Syst. Evol. Microbiol.">
        <title>The Global Catalogue of Microorganisms (GCM) 10K type strain sequencing project: providing services to taxonomists for standard genome sequencing and annotation.</title>
        <authorList>
            <consortium name="The Broad Institute Genomics Platform"/>
            <consortium name="The Broad Institute Genome Sequencing Center for Infectious Disease"/>
            <person name="Wu L."/>
            <person name="Ma J."/>
        </authorList>
    </citation>
    <scope>NUCLEOTIDE SEQUENCE [LARGE SCALE GENOMIC DNA]</scope>
    <source>
        <strain evidence="3">CCM 8604</strain>
    </source>
</reference>
<protein>
    <submittedName>
        <fullName evidence="2">YggT family protein</fullName>
    </submittedName>
</protein>
<keyword evidence="1" id="KW-1133">Transmembrane helix</keyword>
<feature type="transmembrane region" description="Helical" evidence="1">
    <location>
        <begin position="68"/>
        <end position="89"/>
    </location>
</feature>
<keyword evidence="1" id="KW-0812">Transmembrane</keyword>
<dbReference type="InterPro" id="IPR003425">
    <property type="entry name" value="CCB3/YggT"/>
</dbReference>
<dbReference type="Proteomes" id="UP001597036">
    <property type="component" value="Unassembled WGS sequence"/>
</dbReference>
<gene>
    <name evidence="2" type="ORF">ACFQY8_05460</name>
</gene>
<organism evidence="2 3">
    <name type="scientific">Alloscardovia venturai</name>
    <dbReference type="NCBI Taxonomy" id="1769421"/>
    <lineage>
        <taxon>Bacteria</taxon>
        <taxon>Bacillati</taxon>
        <taxon>Actinomycetota</taxon>
        <taxon>Actinomycetes</taxon>
        <taxon>Bifidobacteriales</taxon>
        <taxon>Bifidobacteriaceae</taxon>
        <taxon>Alloscardovia</taxon>
    </lineage>
</organism>
<keyword evidence="3" id="KW-1185">Reference proteome</keyword>
<keyword evidence="1" id="KW-0472">Membrane</keyword>
<accession>A0ABW2Y4P9</accession>
<evidence type="ECO:0000256" key="1">
    <source>
        <dbReference type="SAM" id="Phobius"/>
    </source>
</evidence>
<sequence>MTPLLLIRLIIHVLIDAYMAVLFIRLILDWVAVLGRWQPRGFIFTLVDAVYWLTEPPLKFLRRYIRPIGMGPIAFDLSFIVLWFALILLQQII</sequence>
<dbReference type="RefSeq" id="WP_377938884.1">
    <property type="nucleotide sequence ID" value="NZ_JBHTHQ010000021.1"/>
</dbReference>
<dbReference type="EMBL" id="JBHTHQ010000021">
    <property type="protein sequence ID" value="MFD0705189.1"/>
    <property type="molecule type" value="Genomic_DNA"/>
</dbReference>
<dbReference type="Pfam" id="PF02325">
    <property type="entry name" value="CCB3_YggT"/>
    <property type="match status" value="1"/>
</dbReference>
<evidence type="ECO:0000313" key="3">
    <source>
        <dbReference type="Proteomes" id="UP001597036"/>
    </source>
</evidence>
<name>A0ABW2Y4P9_9BIFI</name>
<comment type="caution">
    <text evidence="2">The sequence shown here is derived from an EMBL/GenBank/DDBJ whole genome shotgun (WGS) entry which is preliminary data.</text>
</comment>